<dbReference type="Proteomes" id="UP000887580">
    <property type="component" value="Unplaced"/>
</dbReference>
<dbReference type="WBParaSite" id="PS1159_v2.g1022.t1">
    <property type="protein sequence ID" value="PS1159_v2.g1022.t1"/>
    <property type="gene ID" value="PS1159_v2.g1022"/>
</dbReference>
<evidence type="ECO:0000313" key="1">
    <source>
        <dbReference type="Proteomes" id="UP000887580"/>
    </source>
</evidence>
<organism evidence="1 2">
    <name type="scientific">Panagrolaimus sp. PS1159</name>
    <dbReference type="NCBI Taxonomy" id="55785"/>
    <lineage>
        <taxon>Eukaryota</taxon>
        <taxon>Metazoa</taxon>
        <taxon>Ecdysozoa</taxon>
        <taxon>Nematoda</taxon>
        <taxon>Chromadorea</taxon>
        <taxon>Rhabditida</taxon>
        <taxon>Tylenchina</taxon>
        <taxon>Panagrolaimomorpha</taxon>
        <taxon>Panagrolaimoidea</taxon>
        <taxon>Panagrolaimidae</taxon>
        <taxon>Panagrolaimus</taxon>
    </lineage>
</organism>
<proteinExistence type="predicted"/>
<sequence>MEKYYWIKTLLISTKQSTSFFECQEHFDEKQNAFIKSGKKGIDSSKIVTLFIDKSGFYIYLETIGRYIYFRRAIHVEIGYKTLQVITEFDGHYYGILVWIYDLRCKIEQYTSYIKYFYQNLCYRLLVA</sequence>
<protein>
    <submittedName>
        <fullName evidence="2">Uncharacterized protein</fullName>
    </submittedName>
</protein>
<name>A0AC35ERK3_9BILA</name>
<reference evidence="2" key="1">
    <citation type="submission" date="2022-11" db="UniProtKB">
        <authorList>
            <consortium name="WormBaseParasite"/>
        </authorList>
    </citation>
    <scope>IDENTIFICATION</scope>
</reference>
<accession>A0AC35ERK3</accession>
<evidence type="ECO:0000313" key="2">
    <source>
        <dbReference type="WBParaSite" id="PS1159_v2.g1022.t1"/>
    </source>
</evidence>